<name>A0A5B7EAL5_PORTR</name>
<dbReference type="Proteomes" id="UP000324222">
    <property type="component" value="Unassembled WGS sequence"/>
</dbReference>
<comment type="caution">
    <text evidence="2">The sequence shown here is derived from an EMBL/GenBank/DDBJ whole genome shotgun (WGS) entry which is preliminary data.</text>
</comment>
<keyword evidence="3" id="KW-1185">Reference proteome</keyword>
<accession>A0A5B7EAL5</accession>
<sequence length="78" mass="8182">MLEREAKVVARLRSSLHQLEGTCVGEVATDTPAAVRPPPHSLPSPPSSSSSPPSARLLACLPPRLPPFLPACLPAHLT</sequence>
<dbReference type="AlphaFoldDB" id="A0A5B7EAL5"/>
<evidence type="ECO:0000256" key="1">
    <source>
        <dbReference type="SAM" id="MobiDB-lite"/>
    </source>
</evidence>
<feature type="region of interest" description="Disordered" evidence="1">
    <location>
        <begin position="27"/>
        <end position="54"/>
    </location>
</feature>
<organism evidence="2 3">
    <name type="scientific">Portunus trituberculatus</name>
    <name type="common">Swimming crab</name>
    <name type="synonym">Neptunus trituberculatus</name>
    <dbReference type="NCBI Taxonomy" id="210409"/>
    <lineage>
        <taxon>Eukaryota</taxon>
        <taxon>Metazoa</taxon>
        <taxon>Ecdysozoa</taxon>
        <taxon>Arthropoda</taxon>
        <taxon>Crustacea</taxon>
        <taxon>Multicrustacea</taxon>
        <taxon>Malacostraca</taxon>
        <taxon>Eumalacostraca</taxon>
        <taxon>Eucarida</taxon>
        <taxon>Decapoda</taxon>
        <taxon>Pleocyemata</taxon>
        <taxon>Brachyura</taxon>
        <taxon>Eubrachyura</taxon>
        <taxon>Portunoidea</taxon>
        <taxon>Portunidae</taxon>
        <taxon>Portuninae</taxon>
        <taxon>Portunus</taxon>
    </lineage>
</organism>
<gene>
    <name evidence="2" type="ORF">E2C01_024420</name>
</gene>
<protein>
    <submittedName>
        <fullName evidence="2">Uncharacterized protein</fullName>
    </submittedName>
</protein>
<proteinExistence type="predicted"/>
<reference evidence="2 3" key="1">
    <citation type="submission" date="2019-05" db="EMBL/GenBank/DDBJ databases">
        <title>Another draft genome of Portunus trituberculatus and its Hox gene families provides insights of decapod evolution.</title>
        <authorList>
            <person name="Jeong J.-H."/>
            <person name="Song I."/>
            <person name="Kim S."/>
            <person name="Choi T."/>
            <person name="Kim D."/>
            <person name="Ryu S."/>
            <person name="Kim W."/>
        </authorList>
    </citation>
    <scope>NUCLEOTIDE SEQUENCE [LARGE SCALE GENOMIC DNA]</scope>
    <source>
        <tissue evidence="2">Muscle</tissue>
    </source>
</reference>
<feature type="compositionally biased region" description="Pro residues" evidence="1">
    <location>
        <begin position="35"/>
        <end position="46"/>
    </location>
</feature>
<dbReference type="EMBL" id="VSRR010002375">
    <property type="protein sequence ID" value="MPC31141.1"/>
    <property type="molecule type" value="Genomic_DNA"/>
</dbReference>
<evidence type="ECO:0000313" key="2">
    <source>
        <dbReference type="EMBL" id="MPC31141.1"/>
    </source>
</evidence>
<evidence type="ECO:0000313" key="3">
    <source>
        <dbReference type="Proteomes" id="UP000324222"/>
    </source>
</evidence>